<dbReference type="STRING" id="209880.SAMN02910343_00946"/>
<evidence type="ECO:0000313" key="2">
    <source>
        <dbReference type="EMBL" id="SDA50124.1"/>
    </source>
</evidence>
<dbReference type="OrthoDB" id="9801684at2"/>
<dbReference type="InterPro" id="IPR027417">
    <property type="entry name" value="P-loop_NTPase"/>
</dbReference>
<dbReference type="Pfam" id="PF13173">
    <property type="entry name" value="AAA_14"/>
    <property type="match status" value="1"/>
</dbReference>
<dbReference type="PANTHER" id="PTHR33295:SF7">
    <property type="entry name" value="ATPASE"/>
    <property type="match status" value="1"/>
</dbReference>
<dbReference type="Gene3D" id="3.40.50.300">
    <property type="entry name" value="P-loop containing nucleotide triphosphate hydrolases"/>
    <property type="match status" value="1"/>
</dbReference>
<dbReference type="InterPro" id="IPR003593">
    <property type="entry name" value="AAA+_ATPase"/>
</dbReference>
<sequence length="400" mass="45109">MHYRRYDYIKKLLHHRGSPYVKVLYGPRGCGKTTILADFAFRMVRRGFPESRILVITFDDPAVPRDAQTVYEGIISRMEGQEETLLILDEVEKLPHFEKVIDRLFLHRHVDIYLSGSGRSVLTPALKKLLPGRIQPLFVFPLSYREYLSGRKANDERFAEYLTESTYPGIDRSRKAVGMEQLKGMVNTALMEQVLLEHPALRASMLDRVVNYIASHAGEPVSLHQMAVALGRAGRPLLKKSVYAYLGALEGSGLLVMAPFIQVADDLGRTVPTAEKACFFYFADPHIGSLYVPDTSRDVQGRLAAAIELCRRFAGISAGKTPYGLVDFITRSQDVETAWQYIPHLKGEEAEKKIRVLQNLSRQYKKRILTLDTVPGEVLGEADPDILVDNLSLWMENKVG</sequence>
<gene>
    <name evidence="2" type="ORF">SAMN02910343_00946</name>
</gene>
<dbReference type="RefSeq" id="WP_091364394.1">
    <property type="nucleotide sequence ID" value="NZ_FMXA01000010.1"/>
</dbReference>
<proteinExistence type="predicted"/>
<dbReference type="Proteomes" id="UP000199689">
    <property type="component" value="Unassembled WGS sequence"/>
</dbReference>
<dbReference type="PANTHER" id="PTHR33295">
    <property type="entry name" value="ATPASE"/>
    <property type="match status" value="1"/>
</dbReference>
<accession>A0A1G5VWM7</accession>
<dbReference type="InterPro" id="IPR041682">
    <property type="entry name" value="AAA_14"/>
</dbReference>
<dbReference type="AlphaFoldDB" id="A0A1G5VWM7"/>
<keyword evidence="3" id="KW-1185">Reference proteome</keyword>
<dbReference type="GeneID" id="87755972"/>
<protein>
    <submittedName>
        <fullName evidence="2">Predicted ATPase, AAA+ superfamily</fullName>
    </submittedName>
</protein>
<evidence type="ECO:0000259" key="1">
    <source>
        <dbReference type="SMART" id="SM00382"/>
    </source>
</evidence>
<dbReference type="EMBL" id="FMXA01000010">
    <property type="protein sequence ID" value="SDA50124.1"/>
    <property type="molecule type" value="Genomic_DNA"/>
</dbReference>
<evidence type="ECO:0000313" key="3">
    <source>
        <dbReference type="Proteomes" id="UP000199689"/>
    </source>
</evidence>
<dbReference type="SMART" id="SM00382">
    <property type="entry name" value="AAA"/>
    <property type="match status" value="1"/>
</dbReference>
<reference evidence="2 3" key="1">
    <citation type="submission" date="2016-10" db="EMBL/GenBank/DDBJ databases">
        <authorList>
            <person name="de Groot N.N."/>
        </authorList>
    </citation>
    <scope>NUCLEOTIDE SEQUENCE [LARGE SCALE GENOMIC DNA]</scope>
    <source>
        <strain evidence="2 3">DSM 15230</strain>
    </source>
</reference>
<organism evidence="2 3">
    <name type="scientific">Allisonella histaminiformans</name>
    <dbReference type="NCBI Taxonomy" id="209880"/>
    <lineage>
        <taxon>Bacteria</taxon>
        <taxon>Bacillati</taxon>
        <taxon>Bacillota</taxon>
        <taxon>Negativicutes</taxon>
        <taxon>Veillonellales</taxon>
        <taxon>Veillonellaceae</taxon>
        <taxon>Allisonella</taxon>
    </lineage>
</organism>
<name>A0A1G5VWM7_9FIRM</name>
<feature type="domain" description="AAA+ ATPase" evidence="1">
    <location>
        <begin position="18"/>
        <end position="136"/>
    </location>
</feature>
<dbReference type="SUPFAM" id="SSF52540">
    <property type="entry name" value="P-loop containing nucleoside triphosphate hydrolases"/>
    <property type="match status" value="1"/>
</dbReference>